<keyword evidence="2" id="KW-1185">Reference proteome</keyword>
<proteinExistence type="predicted"/>
<dbReference type="Proteomes" id="UP000006298">
    <property type="component" value="Segment"/>
</dbReference>
<reference evidence="1 2" key="1">
    <citation type="submission" date="2011-09" db="EMBL/GenBank/DDBJ databases">
        <title>Complete Genome Sequence of Bacillus cereus Bacteriophage BCD7.</title>
        <authorList>
            <person name="Lee J.-H."/>
            <person name="Shin H."/>
            <person name="Son B."/>
            <person name="Ryu S."/>
        </authorList>
    </citation>
    <scope>NUCLEOTIDE SEQUENCE [LARGE SCALE GENOMIC DNA]</scope>
</reference>
<gene>
    <name evidence="1" type="ORF">BCD7_0095</name>
</gene>
<accession>J9PUD9</accession>
<dbReference type="GeneID" id="14011614"/>
<evidence type="ECO:0000313" key="2">
    <source>
        <dbReference type="Proteomes" id="UP000006298"/>
    </source>
</evidence>
<sequence length="204" mass="24025">MTEIIPGVKKEFILTEEELDLAFMQKLTGLIINGEEVPVHYFNPDLDVEEKVLPKIVFFRDTPFPDYSRLLTDDVEDNHVFDAEGKLIAVDRRQAPEPWSVMYNIRLYYEFQQDGVKILQHIRRRLPLRRAELLVKGQLYPVEYQGARVWGAQYKDFGETKEGKREFNDSLIYKVDFQLDVYDRVTHSITHDIILNEGKFKEGI</sequence>
<organism evidence="1 2">
    <name type="scientific">Bacillus phage BCD7</name>
    <dbReference type="NCBI Taxonomy" id="1136534"/>
    <lineage>
        <taxon>Viruses</taxon>
        <taxon>Duplodnaviria</taxon>
        <taxon>Heunggongvirae</taxon>
        <taxon>Uroviricota</taxon>
        <taxon>Caudoviricetes</taxon>
        <taxon>Becedseptimavirus</taxon>
        <taxon>Becedseptimavirus BCD7</taxon>
    </lineage>
</organism>
<name>J9PUD9_9CAUD</name>
<dbReference type="EMBL" id="JN712910">
    <property type="protein sequence ID" value="AEZ50542.1"/>
    <property type="molecule type" value="Genomic_DNA"/>
</dbReference>
<evidence type="ECO:0000313" key="1">
    <source>
        <dbReference type="EMBL" id="AEZ50542.1"/>
    </source>
</evidence>
<dbReference type="RefSeq" id="YP_007005946.1">
    <property type="nucleotide sequence ID" value="NC_019515.1"/>
</dbReference>
<dbReference type="KEGG" id="vg:14011614"/>
<protein>
    <submittedName>
        <fullName evidence="1">Uncharacterized protein</fullName>
    </submittedName>
</protein>